<dbReference type="InterPro" id="IPR002347">
    <property type="entry name" value="SDR_fam"/>
</dbReference>
<accession>A0A7X1FVM9</accession>
<dbReference type="Pfam" id="PF00106">
    <property type="entry name" value="adh_short"/>
    <property type="match status" value="1"/>
</dbReference>
<comment type="caution">
    <text evidence="1">The sequence shown here is derived from an EMBL/GenBank/DDBJ whole genome shotgun (WGS) entry which is preliminary data.</text>
</comment>
<dbReference type="RefSeq" id="WP_185677687.1">
    <property type="nucleotide sequence ID" value="NZ_JACLAX010000001.1"/>
</dbReference>
<dbReference type="EMBL" id="JACLAX010000001">
    <property type="protein sequence ID" value="MBC2667818.1"/>
    <property type="molecule type" value="Genomic_DNA"/>
</dbReference>
<evidence type="ECO:0000313" key="2">
    <source>
        <dbReference type="Proteomes" id="UP000551327"/>
    </source>
</evidence>
<sequence>MSQARPPVAIVTGASRGAGRGIAMALGAHGCTVYVTGRSARAGDHALPGTIAETAAAVTAAGGQGIAVRCDHADDAQAEALVAQVLAQQGRIDILVNNAAAVHDELTHPGNFWEKPLKLADMIDVGLRSSYVASWLVAPTMVAQDSGLIVFTSASGAAHYSMGPAYGAHKAGVDKLAFDMAVDFRAAGTQVAALSIWMGALATDRLKGIIAANPDKFGHLLDQTETPEFTGHVIWALFNDPGLAARSGQTLIGAEVARAFGITDAGGRVPPSYRDTHGVIPLEYYGNVVR</sequence>
<name>A0A7X1FVM9_9SPHN</name>
<evidence type="ECO:0000313" key="1">
    <source>
        <dbReference type="EMBL" id="MBC2667818.1"/>
    </source>
</evidence>
<dbReference type="Proteomes" id="UP000551327">
    <property type="component" value="Unassembled WGS sequence"/>
</dbReference>
<dbReference type="Gene3D" id="3.40.50.720">
    <property type="entry name" value="NAD(P)-binding Rossmann-like Domain"/>
    <property type="match status" value="1"/>
</dbReference>
<organism evidence="1 2">
    <name type="scientific">Novosphingobium piscinae</name>
    <dbReference type="NCBI Taxonomy" id="1507448"/>
    <lineage>
        <taxon>Bacteria</taxon>
        <taxon>Pseudomonadati</taxon>
        <taxon>Pseudomonadota</taxon>
        <taxon>Alphaproteobacteria</taxon>
        <taxon>Sphingomonadales</taxon>
        <taxon>Sphingomonadaceae</taxon>
        <taxon>Novosphingobium</taxon>
    </lineage>
</organism>
<dbReference type="PANTHER" id="PTHR44147:SF2">
    <property type="entry name" value="DEHYDROGENASE_REDUCTASE SDR FAMILY MEMBER 1"/>
    <property type="match status" value="1"/>
</dbReference>
<dbReference type="AlphaFoldDB" id="A0A7X1FVM9"/>
<dbReference type="SUPFAM" id="SSF51735">
    <property type="entry name" value="NAD(P)-binding Rossmann-fold domains"/>
    <property type="match status" value="1"/>
</dbReference>
<protein>
    <submittedName>
        <fullName evidence="1">SDR family NAD(P)-dependent oxidoreductase</fullName>
    </submittedName>
</protein>
<dbReference type="InterPro" id="IPR036291">
    <property type="entry name" value="NAD(P)-bd_dom_sf"/>
</dbReference>
<gene>
    <name evidence="1" type="ORF">H7F53_01500</name>
</gene>
<keyword evidence="2" id="KW-1185">Reference proteome</keyword>
<proteinExistence type="predicted"/>
<dbReference type="PANTHER" id="PTHR44147">
    <property type="entry name" value="DEHYDROGENASE/REDUCTASE SDR FAMILY MEMBER 1"/>
    <property type="match status" value="1"/>
</dbReference>
<reference evidence="1 2" key="1">
    <citation type="submission" date="2020-08" db="EMBL/GenBank/DDBJ databases">
        <title>The genome sequence of type strain Novosphingobium piscinae KCTC 42194.</title>
        <authorList>
            <person name="Liu Y."/>
        </authorList>
    </citation>
    <scope>NUCLEOTIDE SEQUENCE [LARGE SCALE GENOMIC DNA]</scope>
    <source>
        <strain evidence="1 2">KCTC 42194</strain>
    </source>
</reference>
<dbReference type="PRINTS" id="PR00081">
    <property type="entry name" value="GDHRDH"/>
</dbReference>